<keyword evidence="4" id="KW-0698">rRNA processing</keyword>
<name>A0A158NDW5_ATTCE</name>
<accession>A0A158NDW5</accession>
<gene>
    <name evidence="6" type="primary">105618802</name>
</gene>
<evidence type="ECO:0000313" key="7">
    <source>
        <dbReference type="Proteomes" id="UP000005205"/>
    </source>
</evidence>
<organism evidence="6 7">
    <name type="scientific">Atta cephalotes</name>
    <name type="common">Leafcutter ant</name>
    <dbReference type="NCBI Taxonomy" id="12957"/>
    <lineage>
        <taxon>Eukaryota</taxon>
        <taxon>Metazoa</taxon>
        <taxon>Ecdysozoa</taxon>
        <taxon>Arthropoda</taxon>
        <taxon>Hexapoda</taxon>
        <taxon>Insecta</taxon>
        <taxon>Pterygota</taxon>
        <taxon>Neoptera</taxon>
        <taxon>Endopterygota</taxon>
        <taxon>Hymenoptera</taxon>
        <taxon>Apocrita</taxon>
        <taxon>Aculeata</taxon>
        <taxon>Formicoidea</taxon>
        <taxon>Formicidae</taxon>
        <taxon>Myrmicinae</taxon>
        <taxon>Atta</taxon>
    </lineage>
</organism>
<keyword evidence="7" id="KW-1185">Reference proteome</keyword>
<evidence type="ECO:0000313" key="6">
    <source>
        <dbReference type="EnsemblMetazoa" id="XP_012055723.1"/>
    </source>
</evidence>
<dbReference type="Proteomes" id="UP000005205">
    <property type="component" value="Unassembled WGS sequence"/>
</dbReference>
<dbReference type="EMBL" id="ADTU01013055">
    <property type="status" value="NOT_ANNOTATED_CDS"/>
    <property type="molecule type" value="Genomic_DNA"/>
</dbReference>
<reference evidence="6" key="2">
    <citation type="submission" date="2016-04" db="UniProtKB">
        <authorList>
            <consortium name="EnsemblMetazoa"/>
        </authorList>
    </citation>
    <scope>IDENTIFICATION</scope>
</reference>
<dbReference type="KEGG" id="acep:105618802"/>
<dbReference type="InterPro" id="IPR019398">
    <property type="entry name" value="Pre-rRNA_process_TSR2"/>
</dbReference>
<evidence type="ECO:0000256" key="5">
    <source>
        <dbReference type="SAM" id="MobiDB-lite"/>
    </source>
</evidence>
<dbReference type="Pfam" id="PF10273">
    <property type="entry name" value="WGG"/>
    <property type="match status" value="1"/>
</dbReference>
<dbReference type="AlphaFoldDB" id="A0A158NDW5"/>
<evidence type="ECO:0000256" key="2">
    <source>
        <dbReference type="ARBA" id="ARBA00006524"/>
    </source>
</evidence>
<dbReference type="STRING" id="12957.A0A158NDW5"/>
<dbReference type="OrthoDB" id="263560at2759"/>
<feature type="compositionally biased region" description="Low complexity" evidence="5">
    <location>
        <begin position="123"/>
        <end position="136"/>
    </location>
</feature>
<dbReference type="PANTHER" id="PTHR21250">
    <property type="entry name" value="PRE-RRNA-PROCESSING PROTEIN TSR2 HOMOLOG"/>
    <property type="match status" value="1"/>
</dbReference>
<comment type="similarity">
    <text evidence="2">Belongs to the TSR2 family.</text>
</comment>
<evidence type="ECO:0000256" key="1">
    <source>
        <dbReference type="ARBA" id="ARBA00002210"/>
    </source>
</evidence>
<reference evidence="7" key="1">
    <citation type="journal article" date="2011" name="PLoS Genet.">
        <title>The genome sequence of the leaf-cutter ant Atta cephalotes reveals insights into its obligate symbiotic lifestyle.</title>
        <authorList>
            <person name="Suen G."/>
            <person name="Teiling C."/>
            <person name="Li L."/>
            <person name="Holt C."/>
            <person name="Abouheif E."/>
            <person name="Bornberg-Bauer E."/>
            <person name="Bouffard P."/>
            <person name="Caldera E.J."/>
            <person name="Cash E."/>
            <person name="Cavanaugh A."/>
            <person name="Denas O."/>
            <person name="Elhaik E."/>
            <person name="Fave M.J."/>
            <person name="Gadau J."/>
            <person name="Gibson J.D."/>
            <person name="Graur D."/>
            <person name="Grubbs K.J."/>
            <person name="Hagen D.E."/>
            <person name="Harkins T.T."/>
            <person name="Helmkampf M."/>
            <person name="Hu H."/>
            <person name="Johnson B.R."/>
            <person name="Kim J."/>
            <person name="Marsh S.E."/>
            <person name="Moeller J.A."/>
            <person name="Munoz-Torres M.C."/>
            <person name="Murphy M.C."/>
            <person name="Naughton M.C."/>
            <person name="Nigam S."/>
            <person name="Overson R."/>
            <person name="Rajakumar R."/>
            <person name="Reese J.T."/>
            <person name="Scott J.J."/>
            <person name="Smith C.R."/>
            <person name="Tao S."/>
            <person name="Tsutsui N.D."/>
            <person name="Viljakainen L."/>
            <person name="Wissler L."/>
            <person name="Yandell M.D."/>
            <person name="Zimmer F."/>
            <person name="Taylor J."/>
            <person name="Slater S.C."/>
            <person name="Clifton S.W."/>
            <person name="Warren W.C."/>
            <person name="Elsik C.G."/>
            <person name="Smith C.D."/>
            <person name="Weinstock G.M."/>
            <person name="Gerardo N.M."/>
            <person name="Currie C.R."/>
        </authorList>
    </citation>
    <scope>NUCLEOTIDE SEQUENCE [LARGE SCALE GENOMIC DNA]</scope>
</reference>
<evidence type="ECO:0000256" key="3">
    <source>
        <dbReference type="ARBA" id="ARBA00017551"/>
    </source>
</evidence>
<evidence type="ECO:0000256" key="4">
    <source>
        <dbReference type="ARBA" id="ARBA00022552"/>
    </source>
</evidence>
<sequence length="161" mass="18662">MEHTMPFFLTVAQRIFSNWTALKLAVEHDMGSVECAREFCSYMTEVLYINEGLISSEIASVLDDYMDDQFNTEVHDDSIIQVAEELLRFHRYCMEGNESTAKTEFEKLPPLQSWLYSEQPSQSISSQAVKHQSSSSNEDMDIDKNEQENDEWTVVTNRRSK</sequence>
<dbReference type="EnsemblMetazoa" id="XM_012200333.1">
    <property type="protein sequence ID" value="XP_012055723.1"/>
    <property type="gene ID" value="LOC105618802"/>
</dbReference>
<dbReference type="InParanoid" id="A0A158NDW5"/>
<dbReference type="FunCoup" id="A0A158NDW5">
    <property type="interactions" value="1197"/>
</dbReference>
<feature type="region of interest" description="Disordered" evidence="5">
    <location>
        <begin position="118"/>
        <end position="161"/>
    </location>
</feature>
<protein>
    <recommendedName>
        <fullName evidence="3">Pre-rRNA-processing protein TSR2 homolog</fullName>
    </recommendedName>
</protein>
<comment type="function">
    <text evidence="1">May be involved in 20S pre-rRNA processing.</text>
</comment>
<dbReference type="GO" id="GO:0006364">
    <property type="term" value="P:rRNA processing"/>
    <property type="evidence" value="ECO:0007669"/>
    <property type="project" value="UniProtKB-KW"/>
</dbReference>
<proteinExistence type="inferred from homology"/>